<keyword evidence="3" id="KW-0547">Nucleotide-binding</keyword>
<keyword evidence="1" id="KW-0723">Serine/threonine-protein kinase</keyword>
<dbReference type="PANTHER" id="PTHR45646:SF11">
    <property type="entry name" value="SERINE_THREONINE-PROTEIN KINASE DOA"/>
    <property type="match status" value="1"/>
</dbReference>
<comment type="caution">
    <text evidence="7">The sequence shown here is derived from an EMBL/GenBank/DDBJ whole genome shotgun (WGS) entry which is preliminary data.</text>
</comment>
<keyword evidence="5" id="KW-0067">ATP-binding</keyword>
<dbReference type="GO" id="GO:0005634">
    <property type="term" value="C:nucleus"/>
    <property type="evidence" value="ECO:0007669"/>
    <property type="project" value="TreeGrafter"/>
</dbReference>
<sequence>MYLEDVRSISEQMCRTLAWLHGKGVLHLDLKPQNFVLESGGYCVTSPPLQASGRVGLWSMEEFRLCCPQPAQDGSACVEAGLASKAYSRPLDVRVRLIDFGMAAYSGKTEPHAMGTWAYRSPEDLLALPLSAKSDIFSCGRAAQGLFL</sequence>
<dbReference type="PROSITE" id="PS00108">
    <property type="entry name" value="PROTEIN_KINASE_ST"/>
    <property type="match status" value="1"/>
</dbReference>
<dbReference type="PROSITE" id="PS50011">
    <property type="entry name" value="PROTEIN_KINASE_DOM"/>
    <property type="match status" value="1"/>
</dbReference>
<evidence type="ECO:0000259" key="6">
    <source>
        <dbReference type="PROSITE" id="PS50011"/>
    </source>
</evidence>
<keyword evidence="4" id="KW-0418">Kinase</keyword>
<dbReference type="SUPFAM" id="SSF56112">
    <property type="entry name" value="Protein kinase-like (PK-like)"/>
    <property type="match status" value="1"/>
</dbReference>
<gene>
    <name evidence="7" type="primary">KNS1</name>
    <name evidence="7" type="ORF">SNAT2548_LOCUS23117</name>
</gene>
<dbReference type="InterPro" id="IPR051175">
    <property type="entry name" value="CLK_kinases"/>
</dbReference>
<evidence type="ECO:0000313" key="8">
    <source>
        <dbReference type="Proteomes" id="UP000604046"/>
    </source>
</evidence>
<dbReference type="GO" id="GO:0005524">
    <property type="term" value="F:ATP binding"/>
    <property type="evidence" value="ECO:0007669"/>
    <property type="project" value="UniProtKB-KW"/>
</dbReference>
<reference evidence="7" key="1">
    <citation type="submission" date="2021-02" db="EMBL/GenBank/DDBJ databases">
        <authorList>
            <person name="Dougan E. K."/>
            <person name="Rhodes N."/>
            <person name="Thang M."/>
            <person name="Chan C."/>
        </authorList>
    </citation>
    <scope>NUCLEOTIDE SEQUENCE</scope>
</reference>
<dbReference type="GO" id="GO:0004674">
    <property type="term" value="F:protein serine/threonine kinase activity"/>
    <property type="evidence" value="ECO:0007669"/>
    <property type="project" value="UniProtKB-KW"/>
</dbReference>
<dbReference type="EMBL" id="CAJNDS010002310">
    <property type="protein sequence ID" value="CAE7424809.1"/>
    <property type="molecule type" value="Genomic_DNA"/>
</dbReference>
<proteinExistence type="predicted"/>
<protein>
    <submittedName>
        <fullName evidence="7">KNS1 protein</fullName>
    </submittedName>
</protein>
<dbReference type="Gene3D" id="1.10.510.10">
    <property type="entry name" value="Transferase(Phosphotransferase) domain 1"/>
    <property type="match status" value="1"/>
</dbReference>
<keyword evidence="2" id="KW-0808">Transferase</keyword>
<feature type="domain" description="Protein kinase" evidence="6">
    <location>
        <begin position="1"/>
        <end position="148"/>
    </location>
</feature>
<evidence type="ECO:0000256" key="1">
    <source>
        <dbReference type="ARBA" id="ARBA00022527"/>
    </source>
</evidence>
<dbReference type="InterPro" id="IPR000719">
    <property type="entry name" value="Prot_kinase_dom"/>
</dbReference>
<evidence type="ECO:0000256" key="2">
    <source>
        <dbReference type="ARBA" id="ARBA00022679"/>
    </source>
</evidence>
<dbReference type="AlphaFoldDB" id="A0A812R6M7"/>
<dbReference type="Proteomes" id="UP000604046">
    <property type="component" value="Unassembled WGS sequence"/>
</dbReference>
<evidence type="ECO:0000256" key="5">
    <source>
        <dbReference type="ARBA" id="ARBA00022840"/>
    </source>
</evidence>
<dbReference type="InterPro" id="IPR011009">
    <property type="entry name" value="Kinase-like_dom_sf"/>
</dbReference>
<dbReference type="PANTHER" id="PTHR45646">
    <property type="entry name" value="SERINE/THREONINE-PROTEIN KINASE DOA-RELATED"/>
    <property type="match status" value="1"/>
</dbReference>
<evidence type="ECO:0000256" key="3">
    <source>
        <dbReference type="ARBA" id="ARBA00022741"/>
    </source>
</evidence>
<dbReference type="OrthoDB" id="1668230at2759"/>
<keyword evidence="8" id="KW-1185">Reference proteome</keyword>
<evidence type="ECO:0000313" key="7">
    <source>
        <dbReference type="EMBL" id="CAE7424809.1"/>
    </source>
</evidence>
<accession>A0A812R6M7</accession>
<organism evidence="7 8">
    <name type="scientific">Symbiodinium natans</name>
    <dbReference type="NCBI Taxonomy" id="878477"/>
    <lineage>
        <taxon>Eukaryota</taxon>
        <taxon>Sar</taxon>
        <taxon>Alveolata</taxon>
        <taxon>Dinophyceae</taxon>
        <taxon>Suessiales</taxon>
        <taxon>Symbiodiniaceae</taxon>
        <taxon>Symbiodinium</taxon>
    </lineage>
</organism>
<dbReference type="InterPro" id="IPR008271">
    <property type="entry name" value="Ser/Thr_kinase_AS"/>
</dbReference>
<name>A0A812R6M7_9DINO</name>
<evidence type="ECO:0000256" key="4">
    <source>
        <dbReference type="ARBA" id="ARBA00022777"/>
    </source>
</evidence>